<dbReference type="PANTHER" id="PTHR12815">
    <property type="entry name" value="SORTING AND ASSEMBLY MACHINERY SAMM50 PROTEIN FAMILY MEMBER"/>
    <property type="match status" value="1"/>
</dbReference>
<dbReference type="Pfam" id="PF01103">
    <property type="entry name" value="Omp85"/>
    <property type="match status" value="1"/>
</dbReference>
<evidence type="ECO:0000256" key="4">
    <source>
        <dbReference type="ARBA" id="ARBA00023136"/>
    </source>
</evidence>
<evidence type="ECO:0000313" key="7">
    <source>
        <dbReference type="EMBL" id="PWK26777.1"/>
    </source>
</evidence>
<dbReference type="Pfam" id="PF07244">
    <property type="entry name" value="POTRA"/>
    <property type="match status" value="1"/>
</dbReference>
<evidence type="ECO:0000313" key="8">
    <source>
        <dbReference type="Proteomes" id="UP000245489"/>
    </source>
</evidence>
<dbReference type="AlphaFoldDB" id="A0A316EDR6"/>
<accession>A0A316EDR6</accession>
<name>A0A316EDR6_9BACT</name>
<sequence length="461" mass="54017">MLLFAFLFSFLLDNNPLPKADSVLIIKQINISGNQKTKESIILRELDFGTGDTILKSEIDKKLDLTRRKLNNTNLFNSVELKTVEVAKNQISIDIKLMEQWYILGYPVFQIVDRNYAEWWQRGASLSRTTYGIDLLHGNFRGRAERINLRLETGFTQRLELGYRIPYINKAQKTGAGFSVTYIANKNLAFKSLNDTLYYFKNFEEILRKRLSAAIYLRKRYGFYDTHTLELRYNNNSIADTISNLNPNYFLDNRTTQRYFQLSYYFNYDFRDNVAYPLRGNRYELLLNKSGLLPNDDINQLELTAAYSLYKPISKKIYYGLYLKGKVSFPERQPFINTRGLGYFGDLVRGYELYVVDGSSFLLARNNLKFQLINSKIHLKFLKIKQFNTIPIGIYPNIFMDYGYVQNNFATENKSKLANRLIYGGGFGLDFVTYYNMVIRFSYVLNDKKERNFVFGIGREF</sequence>
<reference evidence="7 8" key="1">
    <citation type="submission" date="2018-05" db="EMBL/GenBank/DDBJ databases">
        <title>Genomic Encyclopedia of Archaeal and Bacterial Type Strains, Phase II (KMG-II): from individual species to whole genera.</title>
        <authorList>
            <person name="Goeker M."/>
        </authorList>
    </citation>
    <scope>NUCLEOTIDE SEQUENCE [LARGE SCALE GENOMIC DNA]</scope>
    <source>
        <strain evidence="7 8">DSM 22214</strain>
    </source>
</reference>
<evidence type="ECO:0000256" key="1">
    <source>
        <dbReference type="ARBA" id="ARBA00004370"/>
    </source>
</evidence>
<evidence type="ECO:0000256" key="2">
    <source>
        <dbReference type="ARBA" id="ARBA00022692"/>
    </source>
</evidence>
<dbReference type="Proteomes" id="UP000245489">
    <property type="component" value="Unassembled WGS sequence"/>
</dbReference>
<dbReference type="InterPro" id="IPR039910">
    <property type="entry name" value="D15-like"/>
</dbReference>
<dbReference type="Gene3D" id="3.10.20.310">
    <property type="entry name" value="membrane protein fhac"/>
    <property type="match status" value="1"/>
</dbReference>
<keyword evidence="2" id="KW-0812">Transmembrane</keyword>
<protein>
    <submittedName>
        <fullName evidence="7">Surface antigen-like variable number repeat protein</fullName>
    </submittedName>
</protein>
<dbReference type="Gene3D" id="2.40.160.50">
    <property type="entry name" value="membrane protein fhac: a member of the omp85/tpsb transporter family"/>
    <property type="match status" value="1"/>
</dbReference>
<dbReference type="OrthoDB" id="9768717at2"/>
<keyword evidence="3" id="KW-0732">Signal</keyword>
<keyword evidence="5" id="KW-0998">Cell outer membrane</keyword>
<keyword evidence="8" id="KW-1185">Reference proteome</keyword>
<evidence type="ECO:0000256" key="5">
    <source>
        <dbReference type="ARBA" id="ARBA00023237"/>
    </source>
</evidence>
<gene>
    <name evidence="7" type="ORF">LV89_02286</name>
</gene>
<organism evidence="7 8">
    <name type="scientific">Arcicella aurantiaca</name>
    <dbReference type="NCBI Taxonomy" id="591202"/>
    <lineage>
        <taxon>Bacteria</taxon>
        <taxon>Pseudomonadati</taxon>
        <taxon>Bacteroidota</taxon>
        <taxon>Cytophagia</taxon>
        <taxon>Cytophagales</taxon>
        <taxon>Flectobacillaceae</taxon>
        <taxon>Arcicella</taxon>
    </lineage>
</organism>
<evidence type="ECO:0000259" key="6">
    <source>
        <dbReference type="PROSITE" id="PS51779"/>
    </source>
</evidence>
<dbReference type="InterPro" id="IPR034746">
    <property type="entry name" value="POTRA"/>
</dbReference>
<dbReference type="PANTHER" id="PTHR12815:SF47">
    <property type="entry name" value="TRANSLOCATION AND ASSEMBLY MODULE SUBUNIT TAMA"/>
    <property type="match status" value="1"/>
</dbReference>
<dbReference type="InterPro" id="IPR000184">
    <property type="entry name" value="Bac_surfAg_D15"/>
</dbReference>
<dbReference type="EMBL" id="QGGO01000010">
    <property type="protein sequence ID" value="PWK26777.1"/>
    <property type="molecule type" value="Genomic_DNA"/>
</dbReference>
<evidence type="ECO:0000256" key="3">
    <source>
        <dbReference type="ARBA" id="ARBA00022729"/>
    </source>
</evidence>
<dbReference type="GO" id="GO:0019867">
    <property type="term" value="C:outer membrane"/>
    <property type="evidence" value="ECO:0007669"/>
    <property type="project" value="InterPro"/>
</dbReference>
<keyword evidence="4" id="KW-0472">Membrane</keyword>
<proteinExistence type="predicted"/>
<comment type="caution">
    <text evidence="7">The sequence shown here is derived from an EMBL/GenBank/DDBJ whole genome shotgun (WGS) entry which is preliminary data.</text>
</comment>
<feature type="domain" description="POTRA" evidence="6">
    <location>
        <begin position="24"/>
        <end position="100"/>
    </location>
</feature>
<dbReference type="InterPro" id="IPR010827">
    <property type="entry name" value="BamA/TamA_POTRA"/>
</dbReference>
<dbReference type="PROSITE" id="PS51779">
    <property type="entry name" value="POTRA"/>
    <property type="match status" value="1"/>
</dbReference>
<comment type="subcellular location">
    <subcellularLocation>
        <location evidence="1">Membrane</location>
    </subcellularLocation>
</comment>
<dbReference type="RefSeq" id="WP_109743019.1">
    <property type="nucleotide sequence ID" value="NZ_QGGO01000010.1"/>
</dbReference>